<sequence length="241" mass="27367">MSLLDDAAFMTLSPIKMIKYIQRQFIMSDPAIASVLSHLRHMLENNVPPSHEYEKTSGQGHWIIVDMSFMQIVLKIGCYDNLLSLSQMPTLTFMNKNHVLTKEIDMDHQLLFINGCNFTETRARFSMRPGTRGILSGSVLVSKGNVLVSQNVPTFDSSYRTDDESSGITSIRRSSRVSKLSKKLNDFVLDNKVKYDLNRPDIASSVHCLRQYTHSPLQSHFEAPLRVLRYLKSAHGAVLFK</sequence>
<dbReference type="AlphaFoldDB" id="A0A699HCX9"/>
<gene>
    <name evidence="1" type="ORF">Tci_377869</name>
</gene>
<organism evidence="1">
    <name type="scientific">Tanacetum cinerariifolium</name>
    <name type="common">Dalmatian daisy</name>
    <name type="synonym">Chrysanthemum cinerariifolium</name>
    <dbReference type="NCBI Taxonomy" id="118510"/>
    <lineage>
        <taxon>Eukaryota</taxon>
        <taxon>Viridiplantae</taxon>
        <taxon>Streptophyta</taxon>
        <taxon>Embryophyta</taxon>
        <taxon>Tracheophyta</taxon>
        <taxon>Spermatophyta</taxon>
        <taxon>Magnoliopsida</taxon>
        <taxon>eudicotyledons</taxon>
        <taxon>Gunneridae</taxon>
        <taxon>Pentapetalae</taxon>
        <taxon>asterids</taxon>
        <taxon>campanulids</taxon>
        <taxon>Asterales</taxon>
        <taxon>Asteraceae</taxon>
        <taxon>Asteroideae</taxon>
        <taxon>Anthemideae</taxon>
        <taxon>Anthemidinae</taxon>
        <taxon>Tanacetum</taxon>
    </lineage>
</organism>
<evidence type="ECO:0000313" key="1">
    <source>
        <dbReference type="EMBL" id="GEY05895.1"/>
    </source>
</evidence>
<protein>
    <submittedName>
        <fullName evidence="1">Ribonuclease H-like domain-containing protein</fullName>
    </submittedName>
</protein>
<reference evidence="1" key="1">
    <citation type="journal article" date="2019" name="Sci. Rep.">
        <title>Draft genome of Tanacetum cinerariifolium, the natural source of mosquito coil.</title>
        <authorList>
            <person name="Yamashiro T."/>
            <person name="Shiraishi A."/>
            <person name="Satake H."/>
            <person name="Nakayama K."/>
        </authorList>
    </citation>
    <scope>NUCLEOTIDE SEQUENCE</scope>
</reference>
<dbReference type="EMBL" id="BKCJ010148800">
    <property type="protein sequence ID" value="GEY05895.1"/>
    <property type="molecule type" value="Genomic_DNA"/>
</dbReference>
<proteinExistence type="predicted"/>
<accession>A0A699HCX9</accession>
<name>A0A699HCX9_TANCI</name>
<comment type="caution">
    <text evidence="1">The sequence shown here is derived from an EMBL/GenBank/DDBJ whole genome shotgun (WGS) entry which is preliminary data.</text>
</comment>